<dbReference type="Pfam" id="PF13028">
    <property type="entry name" value="DUF3889"/>
    <property type="match status" value="1"/>
</dbReference>
<gene>
    <name evidence="2" type="ORF">F7732_17635</name>
</gene>
<feature type="signal peptide" evidence="1">
    <location>
        <begin position="1"/>
        <end position="23"/>
    </location>
</feature>
<dbReference type="Proteomes" id="UP000441354">
    <property type="component" value="Unassembled WGS sequence"/>
</dbReference>
<reference evidence="2 3" key="1">
    <citation type="journal article" date="2014" name="Arch. Microbiol.">
        <title>Bacillus mesophilum sp. nov., strain IITR-54T, a novel 4-chlorobiphenyl dechlorinating bacterium.</title>
        <authorList>
            <person name="Manickam N."/>
            <person name="Singh N.K."/>
            <person name="Bajaj A."/>
            <person name="Kumar R.M."/>
            <person name="Kaur G."/>
            <person name="Kaur N."/>
            <person name="Bala M."/>
            <person name="Kumar A."/>
            <person name="Mayilraj S."/>
        </authorList>
    </citation>
    <scope>NUCLEOTIDE SEQUENCE [LARGE SCALE GENOMIC DNA]</scope>
    <source>
        <strain evidence="2 3">IITR-54</strain>
    </source>
</reference>
<dbReference type="OrthoDB" id="2872776at2"/>
<sequence length="104" mass="11888">MKRLSVLLLALFFIINADLPVHAEEKPDYEKYGRIATVVVKEDYPGEAVVEYKYGGRRKLTEAEVMDTFVFIVKENGKDKTILVKVTHLLTDNKSLSLTVEEQK</sequence>
<keyword evidence="1" id="KW-0732">Signal</keyword>
<comment type="caution">
    <text evidence="2">The sequence shown here is derived from an EMBL/GenBank/DDBJ whole genome shotgun (WGS) entry which is preliminary data.</text>
</comment>
<dbReference type="InterPro" id="IPR024987">
    <property type="entry name" value="DUF3889"/>
</dbReference>
<feature type="chain" id="PRO_5030567679" evidence="1">
    <location>
        <begin position="24"/>
        <end position="104"/>
    </location>
</feature>
<accession>A0A7V7RJJ0</accession>
<evidence type="ECO:0000256" key="1">
    <source>
        <dbReference type="SAM" id="SignalP"/>
    </source>
</evidence>
<dbReference type="EMBL" id="WBOT01000006">
    <property type="protein sequence ID" value="KAB2331032.1"/>
    <property type="molecule type" value="Genomic_DNA"/>
</dbReference>
<proteinExistence type="predicted"/>
<name>A0A7V7RJJ0_9BACI</name>
<protein>
    <submittedName>
        <fullName evidence="2">DUF3889 domain-containing protein</fullName>
    </submittedName>
</protein>
<dbReference type="Gene3D" id="3.10.450.390">
    <property type="entry name" value="Protein of unknown function DUF3889"/>
    <property type="match status" value="1"/>
</dbReference>
<organism evidence="2 3">
    <name type="scientific">Bacillus mesophilum</name>
    <dbReference type="NCBI Taxonomy" id="1071718"/>
    <lineage>
        <taxon>Bacteria</taxon>
        <taxon>Bacillati</taxon>
        <taxon>Bacillota</taxon>
        <taxon>Bacilli</taxon>
        <taxon>Bacillales</taxon>
        <taxon>Bacillaceae</taxon>
        <taxon>Bacillus</taxon>
    </lineage>
</organism>
<dbReference type="AlphaFoldDB" id="A0A7V7RJJ0"/>
<dbReference type="RefSeq" id="WP_151575415.1">
    <property type="nucleotide sequence ID" value="NZ_WBOT01000006.1"/>
</dbReference>
<keyword evidence="3" id="KW-1185">Reference proteome</keyword>
<evidence type="ECO:0000313" key="2">
    <source>
        <dbReference type="EMBL" id="KAB2331032.1"/>
    </source>
</evidence>
<evidence type="ECO:0000313" key="3">
    <source>
        <dbReference type="Proteomes" id="UP000441354"/>
    </source>
</evidence>